<dbReference type="CDD" id="cd02440">
    <property type="entry name" value="AdoMet_MTases"/>
    <property type="match status" value="1"/>
</dbReference>
<evidence type="ECO:0000256" key="6">
    <source>
        <dbReference type="PROSITE-ProRule" id="PRU01015"/>
    </source>
</evidence>
<evidence type="ECO:0000313" key="9">
    <source>
        <dbReference type="Proteomes" id="UP000694844"/>
    </source>
</evidence>
<dbReference type="GO" id="GO:0042054">
    <property type="term" value="F:histone methyltransferase activity"/>
    <property type="evidence" value="ECO:0007669"/>
    <property type="project" value="TreeGrafter"/>
</dbReference>
<keyword evidence="1 6" id="KW-0489">Methyltransferase</keyword>
<dbReference type="GO" id="GO:0016274">
    <property type="term" value="F:protein-arginine N-methyltransferase activity"/>
    <property type="evidence" value="ECO:0007669"/>
    <property type="project" value="InterPro"/>
</dbReference>
<organism evidence="9 10">
    <name type="scientific">Crassostrea virginica</name>
    <name type="common">Eastern oyster</name>
    <dbReference type="NCBI Taxonomy" id="6565"/>
    <lineage>
        <taxon>Eukaryota</taxon>
        <taxon>Metazoa</taxon>
        <taxon>Spiralia</taxon>
        <taxon>Lophotrochozoa</taxon>
        <taxon>Mollusca</taxon>
        <taxon>Bivalvia</taxon>
        <taxon>Autobranchia</taxon>
        <taxon>Pteriomorphia</taxon>
        <taxon>Ostreida</taxon>
        <taxon>Ostreoidea</taxon>
        <taxon>Ostreidae</taxon>
        <taxon>Crassostrea</taxon>
    </lineage>
</organism>
<dbReference type="KEGG" id="cvn:111108633"/>
<dbReference type="PROSITE" id="PS51678">
    <property type="entry name" value="SAM_MT_PRMT"/>
    <property type="match status" value="1"/>
</dbReference>
<dbReference type="FunFam" id="3.40.50.150:FF:000016">
    <property type="entry name" value="Protein arginine N-methyltransferase 6"/>
    <property type="match status" value="1"/>
</dbReference>
<accession>A0A8B8BA90</accession>
<dbReference type="InterPro" id="IPR025799">
    <property type="entry name" value="Arg_MeTrfase"/>
</dbReference>
<reference evidence="10" key="1">
    <citation type="submission" date="2025-08" db="UniProtKB">
        <authorList>
            <consortium name="RefSeq"/>
        </authorList>
    </citation>
    <scope>IDENTIFICATION</scope>
    <source>
        <tissue evidence="10">Whole sample</tissue>
    </source>
</reference>
<gene>
    <name evidence="10" type="primary">LOC111108633</name>
</gene>
<evidence type="ECO:0000256" key="7">
    <source>
        <dbReference type="SAM" id="MobiDB-lite"/>
    </source>
</evidence>
<dbReference type="PANTHER" id="PTHR11006">
    <property type="entry name" value="PROTEIN ARGININE N-METHYLTRANSFERASE"/>
    <property type="match status" value="1"/>
</dbReference>
<feature type="compositionally biased region" description="Polar residues" evidence="7">
    <location>
        <begin position="1"/>
        <end position="23"/>
    </location>
</feature>
<dbReference type="SUPFAM" id="SSF53335">
    <property type="entry name" value="S-adenosyl-L-methionine-dependent methyltransferases"/>
    <property type="match status" value="1"/>
</dbReference>
<protein>
    <recommendedName>
        <fullName evidence="4">Protein arginine N-methyltransferase 6</fullName>
    </recommendedName>
    <alternativeName>
        <fullName evidence="5">Histone-arginine N-methyltransferase PRMT6</fullName>
    </alternativeName>
</protein>
<feature type="domain" description="Protein arginine N-methyltransferase" evidence="8">
    <location>
        <begin position="197"/>
        <end position="362"/>
    </location>
</feature>
<dbReference type="OrthoDB" id="7848332at2759"/>
<dbReference type="InterPro" id="IPR029063">
    <property type="entry name" value="SAM-dependent_MTases_sf"/>
</dbReference>
<proteinExistence type="predicted"/>
<feature type="region of interest" description="Disordered" evidence="7">
    <location>
        <begin position="1"/>
        <end position="53"/>
    </location>
</feature>
<evidence type="ECO:0000313" key="10">
    <source>
        <dbReference type="RefSeq" id="XP_022300340.1"/>
    </source>
</evidence>
<keyword evidence="9" id="KW-1185">Reference proteome</keyword>
<dbReference type="PANTHER" id="PTHR11006:SF73">
    <property type="entry name" value="PROTEIN ARGININE N-METHYLTRANSFERASE 6"/>
    <property type="match status" value="1"/>
</dbReference>
<keyword evidence="3 6" id="KW-0949">S-adenosyl-L-methionine</keyword>
<dbReference type="Proteomes" id="UP000694844">
    <property type="component" value="Chromosome 8"/>
</dbReference>
<dbReference type="Pfam" id="PF06325">
    <property type="entry name" value="PrmA"/>
    <property type="match status" value="1"/>
</dbReference>
<feature type="compositionally biased region" description="Basic and acidic residues" evidence="7">
    <location>
        <begin position="26"/>
        <end position="53"/>
    </location>
</feature>
<dbReference type="GeneID" id="111108633"/>
<keyword evidence="2 6" id="KW-0808">Transferase</keyword>
<dbReference type="Gene3D" id="3.40.50.150">
    <property type="entry name" value="Vaccinia Virus protein VP39"/>
    <property type="match status" value="1"/>
</dbReference>
<evidence type="ECO:0000256" key="4">
    <source>
        <dbReference type="ARBA" id="ARBA00040406"/>
    </source>
</evidence>
<sequence>MFCSYSHQHNSTETSNVDRCSPTQRKKLDSNFEDSASVKENGEEQAKKSGNQDREYFQSYTDVGIHEEMLNDAVRTNAYRYAILKNYEKIRGKVVADVGAGTGILSVFCVQAGAKKVYAIEGSSLAEQTRLVVEENKMADRITVIQGKAEDVTLPEKVDVVVSEWMGYALFYESMLPSVLCIRDRWMKEDGIMLPSSAVLYIAPFSDEEISERIEVWGSMKDKYKVSMDCMKTYAKQCLSYGAHVRCICPEDVISHAYQLVNLDLNKVTVHEVTNIQRKFELSCFGSSRLSGFVLWFTVSFPGNVVLSTSPYSQATHWGQTLFYVEKEPEVKQDTVISGKLSLRPNQQKPRFLDVNINFQVDGGGVHQKYYYMSDNIT</sequence>
<dbReference type="RefSeq" id="XP_022300340.1">
    <property type="nucleotide sequence ID" value="XM_022444632.1"/>
</dbReference>
<evidence type="ECO:0000259" key="8">
    <source>
        <dbReference type="Pfam" id="PF22528"/>
    </source>
</evidence>
<dbReference type="GO" id="GO:0032259">
    <property type="term" value="P:methylation"/>
    <property type="evidence" value="ECO:0007669"/>
    <property type="project" value="UniProtKB-KW"/>
</dbReference>
<evidence type="ECO:0000256" key="2">
    <source>
        <dbReference type="ARBA" id="ARBA00022679"/>
    </source>
</evidence>
<evidence type="ECO:0000256" key="1">
    <source>
        <dbReference type="ARBA" id="ARBA00022603"/>
    </source>
</evidence>
<dbReference type="Pfam" id="PF22528">
    <property type="entry name" value="PRMT_C"/>
    <property type="match status" value="1"/>
</dbReference>
<dbReference type="InterPro" id="IPR055135">
    <property type="entry name" value="PRMT_dom"/>
</dbReference>
<evidence type="ECO:0000256" key="5">
    <source>
        <dbReference type="ARBA" id="ARBA00042685"/>
    </source>
</evidence>
<dbReference type="AlphaFoldDB" id="A0A8B8BA90"/>
<dbReference type="Gene3D" id="2.70.160.11">
    <property type="entry name" value="Hnrnp arginine n-methyltransferase1"/>
    <property type="match status" value="1"/>
</dbReference>
<evidence type="ECO:0000256" key="3">
    <source>
        <dbReference type="ARBA" id="ARBA00022691"/>
    </source>
</evidence>
<name>A0A8B8BA90_CRAVI</name>